<evidence type="ECO:0000256" key="1">
    <source>
        <dbReference type="ARBA" id="ARBA00022614"/>
    </source>
</evidence>
<dbReference type="AlphaFoldDB" id="A0A1E4S0Y0"/>
<dbReference type="PROSITE" id="PS51450">
    <property type="entry name" value="LRR"/>
    <property type="match status" value="3"/>
</dbReference>
<dbReference type="Gene3D" id="3.80.10.10">
    <property type="entry name" value="Ribonuclease Inhibitor"/>
    <property type="match status" value="2"/>
</dbReference>
<dbReference type="STRING" id="983966.A0A1E4S0Y0"/>
<dbReference type="Pfam" id="PF12799">
    <property type="entry name" value="LRR_4"/>
    <property type="match status" value="2"/>
</dbReference>
<dbReference type="SMART" id="SM00369">
    <property type="entry name" value="LRR_TYP"/>
    <property type="match status" value="3"/>
</dbReference>
<dbReference type="Proteomes" id="UP000094389">
    <property type="component" value="Unassembled WGS sequence"/>
</dbReference>
<protein>
    <submittedName>
        <fullName evidence="3">L domain-like protein</fullName>
    </submittedName>
</protein>
<dbReference type="PANTHER" id="PTHR47566">
    <property type="match status" value="1"/>
</dbReference>
<dbReference type="GO" id="GO:0035591">
    <property type="term" value="F:signaling adaptor activity"/>
    <property type="evidence" value="ECO:0007669"/>
    <property type="project" value="TreeGrafter"/>
</dbReference>
<dbReference type="RefSeq" id="XP_020070194.1">
    <property type="nucleotide sequence ID" value="XM_020215263.1"/>
</dbReference>
<dbReference type="InterPro" id="IPR025875">
    <property type="entry name" value="Leu-rich_rpt_4"/>
</dbReference>
<dbReference type="OrthoDB" id="3980749at2759"/>
<proteinExistence type="predicted"/>
<keyword evidence="4" id="KW-1185">Reference proteome</keyword>
<dbReference type="PANTHER" id="PTHR47566:SF1">
    <property type="entry name" value="PROTEIN NUD1"/>
    <property type="match status" value="1"/>
</dbReference>
<keyword evidence="1" id="KW-0433">Leucine-rich repeat</keyword>
<sequence length="642" mass="72388">MEFSPTKDLRQKFKELSLNTPGTTTVLPTMKDGTLFKSGAVFDQENAYIGSTLHETNRTCHDNNNTVLHKVGASDGEEAQWLQVKNAMSAKAQERVVSSVDCAEPSPPESDRSIEKEYYDEINIDNNSTWEQIKREYMCDETPSKSNTSIEPSVYQLPDYSFEDKDMLRGLSNPSTHTHKVMSFPSTRPFILHEDSPMPKPVLITRPKLLNLEQSPQKKPVEIKLITPLDEGMIFENGKWVYPGAKATQPKLQPGRYNLEISDDEGDHNHSEGVSAFDPGYVTNVSSLDVSYSQSQRRLISALNDAVPAGSDWDRVTKVNLSNSNIVTLKGLESFLPSLKELDLSSNRITTLDGLPPTLQSLSLANNKITEQVLNLEKFQNLHTLDLSNNEITNIHQFQSLTNLRKLILNGNKIKVLANLPVVQYLDVSNNSIRGSIDLSLYDFHDLITCDLSRNKITALTNVNLNQLRCLKLSDIHNLSELQIAPPLPNLKRLELMGCDKLTKLECRTKMSNLRLLTISSSTVVSGNFPHLESLTIQGEKSLRRLLDPGFIINKHLLELGIIEGCLSMDDLPRIKTLFSHIQVFNLRGNAIDGTFEELVKFFQSYKDIHQLNLDDNPIKENIKDQELFGLFNLMIYKLTHK</sequence>
<evidence type="ECO:0000256" key="2">
    <source>
        <dbReference type="ARBA" id="ARBA00022737"/>
    </source>
</evidence>
<dbReference type="OMA" id="MIYKLTH"/>
<dbReference type="SUPFAM" id="SSF52058">
    <property type="entry name" value="L domain-like"/>
    <property type="match status" value="1"/>
</dbReference>
<organism evidence="3 4">
    <name type="scientific">Cyberlindnera jadinii (strain ATCC 18201 / CBS 1600 / BCRC 20928 / JCM 3617 / NBRC 0987 / NRRL Y-1542)</name>
    <name type="common">Torula yeast</name>
    <name type="synonym">Candida utilis</name>
    <dbReference type="NCBI Taxonomy" id="983966"/>
    <lineage>
        <taxon>Eukaryota</taxon>
        <taxon>Fungi</taxon>
        <taxon>Dikarya</taxon>
        <taxon>Ascomycota</taxon>
        <taxon>Saccharomycotina</taxon>
        <taxon>Saccharomycetes</taxon>
        <taxon>Phaffomycetales</taxon>
        <taxon>Phaffomycetaceae</taxon>
        <taxon>Cyberlindnera</taxon>
    </lineage>
</organism>
<dbReference type="SMART" id="SM00365">
    <property type="entry name" value="LRR_SD22"/>
    <property type="match status" value="5"/>
</dbReference>
<reference evidence="3 4" key="1">
    <citation type="journal article" date="2016" name="Proc. Natl. Acad. Sci. U.S.A.">
        <title>Comparative genomics of biotechnologically important yeasts.</title>
        <authorList>
            <person name="Riley R."/>
            <person name="Haridas S."/>
            <person name="Wolfe K.H."/>
            <person name="Lopes M.R."/>
            <person name="Hittinger C.T."/>
            <person name="Goeker M."/>
            <person name="Salamov A.A."/>
            <person name="Wisecaver J.H."/>
            <person name="Long T.M."/>
            <person name="Calvey C.H."/>
            <person name="Aerts A.L."/>
            <person name="Barry K.W."/>
            <person name="Choi C."/>
            <person name="Clum A."/>
            <person name="Coughlan A.Y."/>
            <person name="Deshpande S."/>
            <person name="Douglass A.P."/>
            <person name="Hanson S.J."/>
            <person name="Klenk H.-P."/>
            <person name="LaButti K.M."/>
            <person name="Lapidus A."/>
            <person name="Lindquist E.A."/>
            <person name="Lipzen A.M."/>
            <person name="Meier-Kolthoff J.P."/>
            <person name="Ohm R.A."/>
            <person name="Otillar R.P."/>
            <person name="Pangilinan J.L."/>
            <person name="Peng Y."/>
            <person name="Rokas A."/>
            <person name="Rosa C.A."/>
            <person name="Scheuner C."/>
            <person name="Sibirny A.A."/>
            <person name="Slot J.C."/>
            <person name="Stielow J.B."/>
            <person name="Sun H."/>
            <person name="Kurtzman C.P."/>
            <person name="Blackwell M."/>
            <person name="Grigoriev I.V."/>
            <person name="Jeffries T.W."/>
        </authorList>
    </citation>
    <scope>NUCLEOTIDE SEQUENCE [LARGE SCALE GENOMIC DNA]</scope>
    <source>
        <strain evidence="4">ATCC 18201 / CBS 1600 / BCRC 20928 / JCM 3617 / NBRC 0987 / NRRL Y-1542</strain>
    </source>
</reference>
<accession>A0A1E4S0Y0</accession>
<dbReference type="InterPro" id="IPR001611">
    <property type="entry name" value="Leu-rich_rpt"/>
</dbReference>
<dbReference type="InterPro" id="IPR052574">
    <property type="entry name" value="CDIRP"/>
</dbReference>
<dbReference type="EMBL" id="KV453932">
    <property type="protein sequence ID" value="ODV73155.1"/>
    <property type="molecule type" value="Genomic_DNA"/>
</dbReference>
<dbReference type="GeneID" id="30989659"/>
<evidence type="ECO:0000313" key="4">
    <source>
        <dbReference type="Proteomes" id="UP000094389"/>
    </source>
</evidence>
<gene>
    <name evidence="3" type="ORF">CYBJADRAFT_168207</name>
</gene>
<name>A0A1E4S0Y0_CYBJN</name>
<dbReference type="PRINTS" id="PR00019">
    <property type="entry name" value="LEURICHRPT"/>
</dbReference>
<evidence type="ECO:0000313" key="3">
    <source>
        <dbReference type="EMBL" id="ODV73155.1"/>
    </source>
</evidence>
<dbReference type="InterPro" id="IPR032675">
    <property type="entry name" value="LRR_dom_sf"/>
</dbReference>
<keyword evidence="2" id="KW-0677">Repeat</keyword>
<dbReference type="InterPro" id="IPR003591">
    <property type="entry name" value="Leu-rich_rpt_typical-subtyp"/>
</dbReference>